<evidence type="ECO:0000256" key="2">
    <source>
        <dbReference type="ARBA" id="ARBA00022723"/>
    </source>
</evidence>
<dbReference type="Pfam" id="PF04055">
    <property type="entry name" value="Radical_SAM"/>
    <property type="match status" value="1"/>
</dbReference>
<dbReference type="RefSeq" id="WP_112093376.1">
    <property type="nucleotide sequence ID" value="NZ_QLOE01000002.1"/>
</dbReference>
<dbReference type="NCBIfam" id="TIGR03278">
    <property type="entry name" value="methan_mark_10"/>
    <property type="match status" value="1"/>
</dbReference>
<dbReference type="Gene3D" id="3.20.20.70">
    <property type="entry name" value="Aldolase class I"/>
    <property type="match status" value="1"/>
</dbReference>
<reference evidence="6 7" key="1">
    <citation type="submission" date="2018-06" db="EMBL/GenBank/DDBJ databases">
        <title>Draft genome sequence of hyperthermophilic methanogen Methanothermobacter tenebrarum sp. MCM-B 1447.</title>
        <authorList>
            <person name="Pore S.D."/>
            <person name="Dagar S."/>
            <person name="Dhakephalkar P.K."/>
        </authorList>
    </citation>
    <scope>NUCLEOTIDE SEQUENCE [LARGE SCALE GENOMIC DNA]</scope>
    <source>
        <strain evidence="6 7">MCM B 1447</strain>
    </source>
</reference>
<gene>
    <name evidence="6" type="ORF">DPC56_01855</name>
</gene>
<dbReference type="InterPro" id="IPR007197">
    <property type="entry name" value="rSAM"/>
</dbReference>
<dbReference type="AlphaFoldDB" id="A0A328PAA1"/>
<keyword evidence="1" id="KW-0949">S-adenosyl-L-methionine</keyword>
<dbReference type="Proteomes" id="UP000249782">
    <property type="component" value="Unassembled WGS sequence"/>
</dbReference>
<sequence length="416" mass="46424">MQIMADVGGRPGIDCRGFCKYCYFKGVKDFPPLGCKNCPPNRVGCETCTLEVAERKNEFLPPFFVLSNVQTTLMMTQPQDKNLKINISGGGDVSCYPHLQELTEGLKNLGIPIHLGYTSGKGIDDPKIATRLINNGVDEVTFTVFSCNPKLRREWMRDKKPEASLEALKIFCETIEVHAAAVIIPGINDGNELLETCAKLEEWGAKALIMMRFANYGNQGIILGNDPILEGIEPHPIDEFEKLVRKIDKEFNLRVTGTPVCDPKNKTPFALADDKNKKYLEILPKIKAEATILTGKVAAPYIEKIIKNLGAQDLVNVYPTEKDIGCLITRKDLEKVDLSQIKETVIIPGRAFVHEKEAEKILTRDGTDRIIARGPDKLTVDGEMSGTLTKYDVIEREMEGFYELIQAINFFGVRRG</sequence>
<organism evidence="6 7">
    <name type="scientific">Methanothermobacter tenebrarum</name>
    <dbReference type="NCBI Taxonomy" id="680118"/>
    <lineage>
        <taxon>Archaea</taxon>
        <taxon>Methanobacteriati</taxon>
        <taxon>Methanobacteriota</taxon>
        <taxon>Methanomada group</taxon>
        <taxon>Methanobacteria</taxon>
        <taxon>Methanobacteriales</taxon>
        <taxon>Methanobacteriaceae</taxon>
        <taxon>Methanothermobacter</taxon>
    </lineage>
</organism>
<name>A0A328PAA1_9EURY</name>
<evidence type="ECO:0000256" key="1">
    <source>
        <dbReference type="ARBA" id="ARBA00022691"/>
    </source>
</evidence>
<dbReference type="EMBL" id="QLOE01000002">
    <property type="protein sequence ID" value="RAO79547.1"/>
    <property type="molecule type" value="Genomic_DNA"/>
</dbReference>
<dbReference type="GO" id="GO:0046872">
    <property type="term" value="F:metal ion binding"/>
    <property type="evidence" value="ECO:0007669"/>
    <property type="project" value="UniProtKB-KW"/>
</dbReference>
<keyword evidence="2" id="KW-0479">Metal-binding</keyword>
<dbReference type="SFLD" id="SFLDS00029">
    <property type="entry name" value="Radical_SAM"/>
    <property type="match status" value="1"/>
</dbReference>
<evidence type="ECO:0000259" key="5">
    <source>
        <dbReference type="Pfam" id="PF04055"/>
    </source>
</evidence>
<dbReference type="InterPro" id="IPR013785">
    <property type="entry name" value="Aldolase_TIM"/>
</dbReference>
<dbReference type="GO" id="GO:0051536">
    <property type="term" value="F:iron-sulfur cluster binding"/>
    <property type="evidence" value="ECO:0007669"/>
    <property type="project" value="UniProtKB-KW"/>
</dbReference>
<comment type="caution">
    <text evidence="6">The sequence shown here is derived from an EMBL/GenBank/DDBJ whole genome shotgun (WGS) entry which is preliminary data.</text>
</comment>
<protein>
    <submittedName>
        <fullName evidence="6">Methanogenesis marker radical SAM protein</fullName>
    </submittedName>
</protein>
<accession>A0A328PAA1</accession>
<dbReference type="InterPro" id="IPR017672">
    <property type="entry name" value="MA_4551-like"/>
</dbReference>
<evidence type="ECO:0000256" key="3">
    <source>
        <dbReference type="ARBA" id="ARBA00023004"/>
    </source>
</evidence>
<keyword evidence="3" id="KW-0408">Iron</keyword>
<keyword evidence="4" id="KW-0411">Iron-sulfur</keyword>
<feature type="domain" description="Radical SAM core" evidence="5">
    <location>
        <begin position="15"/>
        <end position="190"/>
    </location>
</feature>
<evidence type="ECO:0000313" key="6">
    <source>
        <dbReference type="EMBL" id="RAO79547.1"/>
    </source>
</evidence>
<dbReference type="SUPFAM" id="SSF102114">
    <property type="entry name" value="Radical SAM enzymes"/>
    <property type="match status" value="1"/>
</dbReference>
<dbReference type="GO" id="GO:0003824">
    <property type="term" value="F:catalytic activity"/>
    <property type="evidence" value="ECO:0007669"/>
    <property type="project" value="InterPro"/>
</dbReference>
<dbReference type="OrthoDB" id="63821at2157"/>
<dbReference type="InterPro" id="IPR058240">
    <property type="entry name" value="rSAM_sf"/>
</dbReference>
<evidence type="ECO:0000256" key="4">
    <source>
        <dbReference type="ARBA" id="ARBA00023014"/>
    </source>
</evidence>
<evidence type="ECO:0000313" key="7">
    <source>
        <dbReference type="Proteomes" id="UP000249782"/>
    </source>
</evidence>
<proteinExistence type="predicted"/>
<keyword evidence="7" id="KW-1185">Reference proteome</keyword>